<dbReference type="Pfam" id="PF03106">
    <property type="entry name" value="WRKY"/>
    <property type="match status" value="1"/>
</dbReference>
<dbReference type="AlphaFoldDB" id="A0A6G8R891"/>
<dbReference type="InterPro" id="IPR036576">
    <property type="entry name" value="WRKY_dom_sf"/>
</dbReference>
<keyword evidence="5" id="KW-0539">Nucleus</keyword>
<dbReference type="SUPFAM" id="SSF118290">
    <property type="entry name" value="WRKY DNA-binding domain"/>
    <property type="match status" value="1"/>
</dbReference>
<dbReference type="GO" id="GO:0005634">
    <property type="term" value="C:nucleus"/>
    <property type="evidence" value="ECO:0007669"/>
    <property type="project" value="UniProtKB-SubCell"/>
</dbReference>
<dbReference type="InterPro" id="IPR003657">
    <property type="entry name" value="WRKY_dom"/>
</dbReference>
<feature type="compositionally biased region" description="Low complexity" evidence="6">
    <location>
        <begin position="11"/>
        <end position="21"/>
    </location>
</feature>
<sequence>MINLEKKSAFVDSSQHHISSSMDDDDPSRDVSHVKKRAMKNSRFAFRTKSDEDILDDGYRWRKYGQKVVKGNPNPRSYYKCTFTGCCVRKQVERAFQDAKSVITTYEGKHNHHIPTQRRCHTST</sequence>
<name>A0A6G8R891_ISATI</name>
<dbReference type="EMBL" id="MN480623">
    <property type="protein sequence ID" value="QIN97374.1"/>
    <property type="molecule type" value="mRNA"/>
</dbReference>
<reference evidence="8" key="1">
    <citation type="journal article" date="2020" name="Acta Pharm. Sin. B (APSB)">
        <title>IiWRKY34 positively regulates yield, lignan biosynthesis and stress tolerance in Isatis indigotica.</title>
        <authorList>
            <person name="Xiao Y."/>
            <person name="Feng J."/>
            <person name="Li Q."/>
            <person name="Zhou Y."/>
            <person name="Bu Q."/>
            <person name="Zhou J."/>
            <person name="Tan H."/>
            <person name="Yang Y."/>
            <person name="Zhang L."/>
            <person name="Chen W."/>
        </authorList>
    </citation>
    <scope>NUCLEOTIDE SEQUENCE</scope>
</reference>
<dbReference type="PANTHER" id="PTHR31221">
    <property type="entry name" value="WRKY TRANSCRIPTION FACTOR PROTEIN 1-RELATED"/>
    <property type="match status" value="1"/>
</dbReference>
<evidence type="ECO:0000259" key="7">
    <source>
        <dbReference type="PROSITE" id="PS50811"/>
    </source>
</evidence>
<protein>
    <submittedName>
        <fullName evidence="8">WRKY37 transcription factor</fullName>
    </submittedName>
</protein>
<keyword evidence="4" id="KW-0804">Transcription</keyword>
<evidence type="ECO:0000256" key="3">
    <source>
        <dbReference type="ARBA" id="ARBA00023125"/>
    </source>
</evidence>
<evidence type="ECO:0000256" key="6">
    <source>
        <dbReference type="SAM" id="MobiDB-lite"/>
    </source>
</evidence>
<evidence type="ECO:0000256" key="2">
    <source>
        <dbReference type="ARBA" id="ARBA00023015"/>
    </source>
</evidence>
<organism evidence="8">
    <name type="scientific">Isatis tinctoria</name>
    <name type="common">Dyer's woad</name>
    <name type="synonym">Isatis indigotica</name>
    <dbReference type="NCBI Taxonomy" id="161756"/>
    <lineage>
        <taxon>Eukaryota</taxon>
        <taxon>Viridiplantae</taxon>
        <taxon>Streptophyta</taxon>
        <taxon>Embryophyta</taxon>
        <taxon>Tracheophyta</taxon>
        <taxon>Spermatophyta</taxon>
        <taxon>Magnoliopsida</taxon>
        <taxon>eudicotyledons</taxon>
        <taxon>Gunneridae</taxon>
        <taxon>Pentapetalae</taxon>
        <taxon>rosids</taxon>
        <taxon>malvids</taxon>
        <taxon>Brassicales</taxon>
        <taxon>Brassicaceae</taxon>
        <taxon>Isatideae</taxon>
        <taxon>Isatis</taxon>
    </lineage>
</organism>
<dbReference type="PROSITE" id="PS50811">
    <property type="entry name" value="WRKY"/>
    <property type="match status" value="1"/>
</dbReference>
<evidence type="ECO:0000256" key="4">
    <source>
        <dbReference type="ARBA" id="ARBA00023163"/>
    </source>
</evidence>
<keyword evidence="2" id="KW-0805">Transcription regulation</keyword>
<dbReference type="FunFam" id="2.20.25.80:FF:000003">
    <property type="entry name" value="WRKY transcription factor 57"/>
    <property type="match status" value="1"/>
</dbReference>
<evidence type="ECO:0000256" key="5">
    <source>
        <dbReference type="ARBA" id="ARBA00023242"/>
    </source>
</evidence>
<feature type="domain" description="WRKY" evidence="7">
    <location>
        <begin position="50"/>
        <end position="115"/>
    </location>
</feature>
<dbReference type="GO" id="GO:0003700">
    <property type="term" value="F:DNA-binding transcription factor activity"/>
    <property type="evidence" value="ECO:0007669"/>
    <property type="project" value="InterPro"/>
</dbReference>
<proteinExistence type="evidence at transcript level"/>
<dbReference type="SMART" id="SM00774">
    <property type="entry name" value="WRKY"/>
    <property type="match status" value="1"/>
</dbReference>
<keyword evidence="3" id="KW-0238">DNA-binding</keyword>
<comment type="subcellular location">
    <subcellularLocation>
        <location evidence="1">Nucleus</location>
    </subcellularLocation>
</comment>
<feature type="region of interest" description="Disordered" evidence="6">
    <location>
        <begin position="1"/>
        <end position="36"/>
    </location>
</feature>
<dbReference type="GO" id="GO:0043565">
    <property type="term" value="F:sequence-specific DNA binding"/>
    <property type="evidence" value="ECO:0007669"/>
    <property type="project" value="InterPro"/>
</dbReference>
<dbReference type="PANTHER" id="PTHR31221:SF367">
    <property type="entry name" value="WRKY TRANSCRIPTION FACTOR 26-RELATED"/>
    <property type="match status" value="1"/>
</dbReference>
<dbReference type="InterPro" id="IPR044810">
    <property type="entry name" value="WRKY_plant"/>
</dbReference>
<evidence type="ECO:0000313" key="8">
    <source>
        <dbReference type="EMBL" id="QIN97374.1"/>
    </source>
</evidence>
<dbReference type="Gene3D" id="2.20.25.80">
    <property type="entry name" value="WRKY domain"/>
    <property type="match status" value="1"/>
</dbReference>
<accession>A0A6G8R891</accession>
<evidence type="ECO:0000256" key="1">
    <source>
        <dbReference type="ARBA" id="ARBA00004123"/>
    </source>
</evidence>